<feature type="transmembrane region" description="Helical" evidence="5">
    <location>
        <begin position="6"/>
        <end position="27"/>
    </location>
</feature>
<reference evidence="6 7" key="1">
    <citation type="journal article" date="2015" name="Genome Announc.">
        <title>Complete Genome Sequence of Methylobacterium aquaticum Strain 22A, Isolated from Racomitrium japonicum Moss.</title>
        <authorList>
            <person name="Tani A."/>
            <person name="Ogura Y."/>
            <person name="Hayashi T."/>
            <person name="Kimbara K."/>
        </authorList>
    </citation>
    <scope>NUCLEOTIDE SEQUENCE [LARGE SCALE GENOMIC DNA]</scope>
    <source>
        <strain evidence="6 7">MA-22A</strain>
    </source>
</reference>
<protein>
    <submittedName>
        <fullName evidence="6">Glutathione S-transferase</fullName>
    </submittedName>
</protein>
<keyword evidence="3 5" id="KW-1133">Transmembrane helix</keyword>
<keyword evidence="2 5" id="KW-0812">Transmembrane</keyword>
<evidence type="ECO:0000313" key="7">
    <source>
        <dbReference type="Proteomes" id="UP000061432"/>
    </source>
</evidence>
<comment type="subcellular location">
    <subcellularLocation>
        <location evidence="1">Membrane</location>
    </subcellularLocation>
</comment>
<dbReference type="PANTHER" id="PTHR35814">
    <property type="match status" value="1"/>
</dbReference>
<dbReference type="InterPro" id="IPR001129">
    <property type="entry name" value="Membr-assoc_MAPEG"/>
</dbReference>
<feature type="transmembrane region" description="Helical" evidence="5">
    <location>
        <begin position="106"/>
        <end position="129"/>
    </location>
</feature>
<dbReference type="GO" id="GO:0016740">
    <property type="term" value="F:transferase activity"/>
    <property type="evidence" value="ECO:0007669"/>
    <property type="project" value="UniProtKB-KW"/>
</dbReference>
<dbReference type="Pfam" id="PF01124">
    <property type="entry name" value="MAPEG"/>
    <property type="match status" value="1"/>
</dbReference>
<evidence type="ECO:0000313" key="6">
    <source>
        <dbReference type="EMBL" id="BAQ44580.1"/>
    </source>
</evidence>
<evidence type="ECO:0000256" key="5">
    <source>
        <dbReference type="SAM" id="Phobius"/>
    </source>
</evidence>
<dbReference type="KEGG" id="maqu:Maq22A_c06100"/>
<dbReference type="InterPro" id="IPR023352">
    <property type="entry name" value="MAPEG-like_dom_sf"/>
</dbReference>
<proteinExistence type="predicted"/>
<gene>
    <name evidence="6" type="ORF">Maq22A_c06100</name>
</gene>
<dbReference type="PANTHER" id="PTHR35814:SF1">
    <property type="entry name" value="GLUTATHIONE S-TRANSFERASE-RELATED"/>
    <property type="match status" value="1"/>
</dbReference>
<dbReference type="EMBL" id="AP014704">
    <property type="protein sequence ID" value="BAQ44580.1"/>
    <property type="molecule type" value="Genomic_DNA"/>
</dbReference>
<name>A0A0C6FPI3_9HYPH</name>
<accession>A0A0C6FPI3</accession>
<dbReference type="STRING" id="270351.Maq22A_c06100"/>
<dbReference type="Gene3D" id="1.20.120.550">
    <property type="entry name" value="Membrane associated eicosanoid/glutathione metabolism-like domain"/>
    <property type="match status" value="1"/>
</dbReference>
<dbReference type="RefSeq" id="WP_060846062.1">
    <property type="nucleotide sequence ID" value="NZ_AP014704.1"/>
</dbReference>
<evidence type="ECO:0000256" key="2">
    <source>
        <dbReference type="ARBA" id="ARBA00022692"/>
    </source>
</evidence>
<organism evidence="6 7">
    <name type="scientific">Methylobacterium aquaticum</name>
    <dbReference type="NCBI Taxonomy" id="270351"/>
    <lineage>
        <taxon>Bacteria</taxon>
        <taxon>Pseudomonadati</taxon>
        <taxon>Pseudomonadota</taxon>
        <taxon>Alphaproteobacteria</taxon>
        <taxon>Hyphomicrobiales</taxon>
        <taxon>Methylobacteriaceae</taxon>
        <taxon>Methylobacterium</taxon>
    </lineage>
</organism>
<dbReference type="GO" id="GO:0016020">
    <property type="term" value="C:membrane"/>
    <property type="evidence" value="ECO:0007669"/>
    <property type="project" value="UniProtKB-SubCell"/>
</dbReference>
<evidence type="ECO:0000256" key="3">
    <source>
        <dbReference type="ARBA" id="ARBA00022989"/>
    </source>
</evidence>
<dbReference type="OrthoDB" id="7619858at2"/>
<reference evidence="7" key="2">
    <citation type="submission" date="2015-01" db="EMBL/GenBank/DDBJ databases">
        <title>Complete genome sequence of Methylobacterium aquaticum strain 22A.</title>
        <authorList>
            <person name="Tani A."/>
            <person name="Ogura Y."/>
            <person name="Hayashi T."/>
        </authorList>
    </citation>
    <scope>NUCLEOTIDE SEQUENCE [LARGE SCALE GENOMIC DNA]</scope>
    <source>
        <strain evidence="7">MA-22A</strain>
    </source>
</reference>
<dbReference type="PATRIC" id="fig|270351.10.peg.1160"/>
<dbReference type="SUPFAM" id="SSF161084">
    <property type="entry name" value="MAPEG domain-like"/>
    <property type="match status" value="1"/>
</dbReference>
<keyword evidence="4 5" id="KW-0472">Membrane</keyword>
<dbReference type="AlphaFoldDB" id="A0A0C6FPI3"/>
<evidence type="ECO:0000256" key="4">
    <source>
        <dbReference type="ARBA" id="ARBA00023136"/>
    </source>
</evidence>
<dbReference type="Proteomes" id="UP000061432">
    <property type="component" value="Chromosome"/>
</dbReference>
<keyword evidence="6" id="KW-0808">Transferase</keyword>
<sequence length="132" mass="13763">MVFPSLTAGYAAVLALLFAGLSIWVMARRLSANVLHGDGGDAVLLHRARSQANFAEYVPLILIVVGLLEAHGGSRGLVHGLLAVLLVGRVLHPFGMTAPANSPRQYACRGGGILATFAVLIVSALALLLRLS</sequence>
<evidence type="ECO:0000256" key="1">
    <source>
        <dbReference type="ARBA" id="ARBA00004370"/>
    </source>
</evidence>